<proteinExistence type="inferred from homology"/>
<organism evidence="3 4">
    <name type="scientific">Rubroshorea leprosula</name>
    <dbReference type="NCBI Taxonomy" id="152421"/>
    <lineage>
        <taxon>Eukaryota</taxon>
        <taxon>Viridiplantae</taxon>
        <taxon>Streptophyta</taxon>
        <taxon>Embryophyta</taxon>
        <taxon>Tracheophyta</taxon>
        <taxon>Spermatophyta</taxon>
        <taxon>Magnoliopsida</taxon>
        <taxon>eudicotyledons</taxon>
        <taxon>Gunneridae</taxon>
        <taxon>Pentapetalae</taxon>
        <taxon>rosids</taxon>
        <taxon>malvids</taxon>
        <taxon>Malvales</taxon>
        <taxon>Dipterocarpaceae</taxon>
        <taxon>Rubroshorea</taxon>
    </lineage>
</organism>
<comment type="similarity">
    <text evidence="1">Belongs to the UDP-glycosyltransferase family.</text>
</comment>
<dbReference type="GO" id="GO:0008194">
    <property type="term" value="F:UDP-glycosyltransferase activity"/>
    <property type="evidence" value="ECO:0007669"/>
    <property type="project" value="UniProtKB-ARBA"/>
</dbReference>
<dbReference type="GO" id="GO:1901135">
    <property type="term" value="P:carbohydrate derivative metabolic process"/>
    <property type="evidence" value="ECO:0007669"/>
    <property type="project" value="UniProtKB-ARBA"/>
</dbReference>
<keyword evidence="4" id="KW-1185">Reference proteome</keyword>
<feature type="domain" description="Glycosyltransferase N-terminal" evidence="2">
    <location>
        <begin position="12"/>
        <end position="172"/>
    </location>
</feature>
<dbReference type="EMBL" id="BPVZ01000104">
    <property type="protein sequence ID" value="GKV34289.1"/>
    <property type="molecule type" value="Genomic_DNA"/>
</dbReference>
<gene>
    <name evidence="3" type="ORF">SLEP1_g42667</name>
</gene>
<dbReference type="AlphaFoldDB" id="A0AAV5LB22"/>
<dbReference type="Proteomes" id="UP001054252">
    <property type="component" value="Unassembled WGS sequence"/>
</dbReference>
<dbReference type="PANTHER" id="PTHR48044:SF29">
    <property type="entry name" value="GLYCOSYLTRANSFERASE"/>
    <property type="match status" value="1"/>
</dbReference>
<sequence>MEISRPKSIRTILIFPWLAHGHISPFRQLAKKLSKRNIFIYFCSTPVNLSSVKPMVSLKESLCIQLVEFHLPSLPDLPSHYHTTKGLLPHLMNTLKNAFDMASHRFSEILKTLKPDLVIYDFLQPWAPKLASLQGIPAVVFLCFSAVMTSFTLHAIKNDAGGTYEHVNDLFPYPEIYLHDYERQKFVNLIENDVNEKSKGNSWTTSAVY</sequence>
<dbReference type="InterPro" id="IPR058980">
    <property type="entry name" value="Glyco_transf_N"/>
</dbReference>
<evidence type="ECO:0000313" key="4">
    <source>
        <dbReference type="Proteomes" id="UP001054252"/>
    </source>
</evidence>
<dbReference type="Gene3D" id="3.40.50.2000">
    <property type="entry name" value="Glycogen Phosphorylase B"/>
    <property type="match status" value="1"/>
</dbReference>
<dbReference type="PANTHER" id="PTHR48044">
    <property type="entry name" value="GLYCOSYLTRANSFERASE"/>
    <property type="match status" value="1"/>
</dbReference>
<accession>A0AAV5LB22</accession>
<evidence type="ECO:0000256" key="1">
    <source>
        <dbReference type="ARBA" id="ARBA00009995"/>
    </source>
</evidence>
<dbReference type="Pfam" id="PF26168">
    <property type="entry name" value="Glyco_transf_N"/>
    <property type="match status" value="1"/>
</dbReference>
<evidence type="ECO:0000259" key="2">
    <source>
        <dbReference type="Pfam" id="PF26168"/>
    </source>
</evidence>
<comment type="caution">
    <text evidence="3">The sequence shown here is derived from an EMBL/GenBank/DDBJ whole genome shotgun (WGS) entry which is preliminary data.</text>
</comment>
<evidence type="ECO:0000313" key="3">
    <source>
        <dbReference type="EMBL" id="GKV34289.1"/>
    </source>
</evidence>
<protein>
    <recommendedName>
        <fullName evidence="2">Glycosyltransferase N-terminal domain-containing protein</fullName>
    </recommendedName>
</protein>
<reference evidence="3 4" key="1">
    <citation type="journal article" date="2021" name="Commun. Biol.">
        <title>The genome of Shorea leprosula (Dipterocarpaceae) highlights the ecological relevance of drought in aseasonal tropical rainforests.</title>
        <authorList>
            <person name="Ng K.K.S."/>
            <person name="Kobayashi M.J."/>
            <person name="Fawcett J.A."/>
            <person name="Hatakeyama M."/>
            <person name="Paape T."/>
            <person name="Ng C.H."/>
            <person name="Ang C.C."/>
            <person name="Tnah L.H."/>
            <person name="Lee C.T."/>
            <person name="Nishiyama T."/>
            <person name="Sese J."/>
            <person name="O'Brien M.J."/>
            <person name="Copetti D."/>
            <person name="Mohd Noor M.I."/>
            <person name="Ong R.C."/>
            <person name="Putra M."/>
            <person name="Sireger I.Z."/>
            <person name="Indrioko S."/>
            <person name="Kosugi Y."/>
            <person name="Izuno A."/>
            <person name="Isagi Y."/>
            <person name="Lee S.L."/>
            <person name="Shimizu K.K."/>
        </authorList>
    </citation>
    <scope>NUCLEOTIDE SEQUENCE [LARGE SCALE GENOMIC DNA]</scope>
    <source>
        <strain evidence="3">214</strain>
    </source>
</reference>
<name>A0AAV5LB22_9ROSI</name>
<dbReference type="SUPFAM" id="SSF53756">
    <property type="entry name" value="UDP-Glycosyltransferase/glycogen phosphorylase"/>
    <property type="match status" value="1"/>
</dbReference>